<dbReference type="AlphaFoldDB" id="A0A085GDY9"/>
<evidence type="ECO:0000256" key="2">
    <source>
        <dbReference type="SAM" id="SignalP"/>
    </source>
</evidence>
<protein>
    <recommendedName>
        <fullName evidence="5">MarB family multiple antibiotic resistance protein</fullName>
    </recommendedName>
</protein>
<evidence type="ECO:0000313" key="3">
    <source>
        <dbReference type="EMBL" id="KFC81934.1"/>
    </source>
</evidence>
<evidence type="ECO:0000256" key="1">
    <source>
        <dbReference type="SAM" id="MobiDB-lite"/>
    </source>
</evidence>
<name>A0A085GDY9_9ENTR</name>
<sequence length="69" mass="7358">MKRIISAASLLLILASANVMAEQSGNFSTTQANHGGMIIPPSESRAQNSNTIGDKSEFLGTPYYQENAN</sequence>
<dbReference type="RefSeq" id="WP_034495306.1">
    <property type="nucleotide sequence ID" value="NZ_JMPI01000028.1"/>
</dbReference>
<feature type="region of interest" description="Disordered" evidence="1">
    <location>
        <begin position="31"/>
        <end position="69"/>
    </location>
</feature>
<feature type="signal peptide" evidence="2">
    <location>
        <begin position="1"/>
        <end position="21"/>
    </location>
</feature>
<organism evidence="3 4">
    <name type="scientific">Buttiauxella agrestis ATCC 33320</name>
    <dbReference type="NCBI Taxonomy" id="1006004"/>
    <lineage>
        <taxon>Bacteria</taxon>
        <taxon>Pseudomonadati</taxon>
        <taxon>Pseudomonadota</taxon>
        <taxon>Gammaproteobacteria</taxon>
        <taxon>Enterobacterales</taxon>
        <taxon>Enterobacteriaceae</taxon>
        <taxon>Buttiauxella</taxon>
    </lineage>
</organism>
<feature type="compositionally biased region" description="Polar residues" evidence="1">
    <location>
        <begin position="44"/>
        <end position="53"/>
    </location>
</feature>
<feature type="chain" id="PRO_5001791037" description="MarB family multiple antibiotic resistance protein" evidence="2">
    <location>
        <begin position="22"/>
        <end position="69"/>
    </location>
</feature>
<evidence type="ECO:0000313" key="4">
    <source>
        <dbReference type="Proteomes" id="UP000028653"/>
    </source>
</evidence>
<keyword evidence="2" id="KW-0732">Signal</keyword>
<dbReference type="OrthoDB" id="6630509at2"/>
<dbReference type="InterPro" id="IPR025732">
    <property type="entry name" value="MarB"/>
</dbReference>
<dbReference type="STRING" id="1006004.GBAG_1884"/>
<evidence type="ECO:0008006" key="5">
    <source>
        <dbReference type="Google" id="ProtNLM"/>
    </source>
</evidence>
<dbReference type="Pfam" id="PF13999">
    <property type="entry name" value="MarB"/>
    <property type="match status" value="1"/>
</dbReference>
<dbReference type="Proteomes" id="UP000028653">
    <property type="component" value="Unassembled WGS sequence"/>
</dbReference>
<accession>A0A085GDY9</accession>
<dbReference type="EMBL" id="JMPI01000028">
    <property type="protein sequence ID" value="KFC81934.1"/>
    <property type="molecule type" value="Genomic_DNA"/>
</dbReference>
<comment type="caution">
    <text evidence="3">The sequence shown here is derived from an EMBL/GenBank/DDBJ whole genome shotgun (WGS) entry which is preliminary data.</text>
</comment>
<reference evidence="3 4" key="1">
    <citation type="submission" date="2014-05" db="EMBL/GenBank/DDBJ databases">
        <title>ATOL: Assembling a taxonomically balanced genome-scale reconstruction of the evolutionary history of the Enterobacteriaceae.</title>
        <authorList>
            <person name="Plunkett G.III."/>
            <person name="Neeno-Eckwall E.C."/>
            <person name="Glasner J.D."/>
            <person name="Perna N.T."/>
        </authorList>
    </citation>
    <scope>NUCLEOTIDE SEQUENCE [LARGE SCALE GENOMIC DNA]</scope>
    <source>
        <strain evidence="3 4">ATCC 33320</strain>
    </source>
</reference>
<gene>
    <name evidence="3" type="ORF">GBAG_1884</name>
</gene>
<proteinExistence type="predicted"/>
<keyword evidence="4" id="KW-1185">Reference proteome</keyword>